<dbReference type="Proteomes" id="UP000265520">
    <property type="component" value="Unassembled WGS sequence"/>
</dbReference>
<evidence type="ECO:0000313" key="2">
    <source>
        <dbReference type="Proteomes" id="UP000265520"/>
    </source>
</evidence>
<keyword evidence="2" id="KW-1185">Reference proteome</keyword>
<name>A0A392VGZ9_9FABA</name>
<feature type="non-terminal residue" evidence="1">
    <location>
        <position position="40"/>
    </location>
</feature>
<protein>
    <submittedName>
        <fullName evidence="1">Uncharacterized protein</fullName>
    </submittedName>
</protein>
<sequence>MVMMMVVGMVVLMIDYDVDEDEVMMMVVGMVVEMVIISAD</sequence>
<dbReference type="EMBL" id="LXQA011148461">
    <property type="protein sequence ID" value="MCI86743.1"/>
    <property type="molecule type" value="Genomic_DNA"/>
</dbReference>
<organism evidence="1 2">
    <name type="scientific">Trifolium medium</name>
    <dbReference type="NCBI Taxonomy" id="97028"/>
    <lineage>
        <taxon>Eukaryota</taxon>
        <taxon>Viridiplantae</taxon>
        <taxon>Streptophyta</taxon>
        <taxon>Embryophyta</taxon>
        <taxon>Tracheophyta</taxon>
        <taxon>Spermatophyta</taxon>
        <taxon>Magnoliopsida</taxon>
        <taxon>eudicotyledons</taxon>
        <taxon>Gunneridae</taxon>
        <taxon>Pentapetalae</taxon>
        <taxon>rosids</taxon>
        <taxon>fabids</taxon>
        <taxon>Fabales</taxon>
        <taxon>Fabaceae</taxon>
        <taxon>Papilionoideae</taxon>
        <taxon>50 kb inversion clade</taxon>
        <taxon>NPAAA clade</taxon>
        <taxon>Hologalegina</taxon>
        <taxon>IRL clade</taxon>
        <taxon>Trifolieae</taxon>
        <taxon>Trifolium</taxon>
    </lineage>
</organism>
<reference evidence="1 2" key="1">
    <citation type="journal article" date="2018" name="Front. Plant Sci.">
        <title>Red Clover (Trifolium pratense) and Zigzag Clover (T. medium) - A Picture of Genomic Similarities and Differences.</title>
        <authorList>
            <person name="Dluhosova J."/>
            <person name="Istvanek J."/>
            <person name="Nedelnik J."/>
            <person name="Repkova J."/>
        </authorList>
    </citation>
    <scope>NUCLEOTIDE SEQUENCE [LARGE SCALE GENOMIC DNA]</scope>
    <source>
        <strain evidence="2">cv. 10/8</strain>
        <tissue evidence="1">Leaf</tissue>
    </source>
</reference>
<accession>A0A392VGZ9</accession>
<dbReference type="AlphaFoldDB" id="A0A392VGZ9"/>
<evidence type="ECO:0000313" key="1">
    <source>
        <dbReference type="EMBL" id="MCI86743.1"/>
    </source>
</evidence>
<proteinExistence type="predicted"/>
<comment type="caution">
    <text evidence="1">The sequence shown here is derived from an EMBL/GenBank/DDBJ whole genome shotgun (WGS) entry which is preliminary data.</text>
</comment>